<organism evidence="1 2">
    <name type="scientific">Posidoniimonas polymericola</name>
    <dbReference type="NCBI Taxonomy" id="2528002"/>
    <lineage>
        <taxon>Bacteria</taxon>
        <taxon>Pseudomonadati</taxon>
        <taxon>Planctomycetota</taxon>
        <taxon>Planctomycetia</taxon>
        <taxon>Pirellulales</taxon>
        <taxon>Lacipirellulaceae</taxon>
        <taxon>Posidoniimonas</taxon>
    </lineage>
</organism>
<proteinExistence type="predicted"/>
<sequence length="206" mass="23819">MGLAFTFQAFRGLLKLQLSDCVKPFGTQFCVIESSERFLRGDHLQSLFAERCGNAPAEQVIFGRDLNLFASRDTIVLLSRVWENLINLAINLLIKNIGIRIFLRNDAHPQRFPFAITAVLAVDLHRHQKARLILNDAFGCRWHGCYLCGVYSALGGNFFLIRRRVFNQVGCVFLNRVTRRFFRGSRVIDRRHLFRRNGWFIFRGGP</sequence>
<keyword evidence="2" id="KW-1185">Reference proteome</keyword>
<accession>A0A5C5XUM0</accession>
<evidence type="ECO:0000313" key="2">
    <source>
        <dbReference type="Proteomes" id="UP000318478"/>
    </source>
</evidence>
<dbReference type="AlphaFoldDB" id="A0A5C5XUM0"/>
<gene>
    <name evidence="1" type="ORF">Pla123a_43860</name>
</gene>
<dbReference type="Proteomes" id="UP000318478">
    <property type="component" value="Unassembled WGS sequence"/>
</dbReference>
<comment type="caution">
    <text evidence="1">The sequence shown here is derived from an EMBL/GenBank/DDBJ whole genome shotgun (WGS) entry which is preliminary data.</text>
</comment>
<protein>
    <submittedName>
        <fullName evidence="1">Uncharacterized protein</fullName>
    </submittedName>
</protein>
<dbReference type="EMBL" id="SJPO01000013">
    <property type="protein sequence ID" value="TWT66957.1"/>
    <property type="molecule type" value="Genomic_DNA"/>
</dbReference>
<evidence type="ECO:0000313" key="1">
    <source>
        <dbReference type="EMBL" id="TWT66957.1"/>
    </source>
</evidence>
<reference evidence="1 2" key="1">
    <citation type="submission" date="2019-02" db="EMBL/GenBank/DDBJ databases">
        <title>Deep-cultivation of Planctomycetes and their phenomic and genomic characterization uncovers novel biology.</title>
        <authorList>
            <person name="Wiegand S."/>
            <person name="Jogler M."/>
            <person name="Boedeker C."/>
            <person name="Pinto D."/>
            <person name="Vollmers J."/>
            <person name="Rivas-Marin E."/>
            <person name="Kohn T."/>
            <person name="Peeters S.H."/>
            <person name="Heuer A."/>
            <person name="Rast P."/>
            <person name="Oberbeckmann S."/>
            <person name="Bunk B."/>
            <person name="Jeske O."/>
            <person name="Meyerdierks A."/>
            <person name="Storesund J.E."/>
            <person name="Kallscheuer N."/>
            <person name="Luecker S."/>
            <person name="Lage O.M."/>
            <person name="Pohl T."/>
            <person name="Merkel B.J."/>
            <person name="Hornburger P."/>
            <person name="Mueller R.-W."/>
            <person name="Bruemmer F."/>
            <person name="Labrenz M."/>
            <person name="Spormann A.M."/>
            <person name="Op Den Camp H."/>
            <person name="Overmann J."/>
            <person name="Amann R."/>
            <person name="Jetten M.S.M."/>
            <person name="Mascher T."/>
            <person name="Medema M.H."/>
            <person name="Devos D.P."/>
            <person name="Kaster A.-K."/>
            <person name="Ovreas L."/>
            <person name="Rohde M."/>
            <person name="Galperin M.Y."/>
            <person name="Jogler C."/>
        </authorList>
    </citation>
    <scope>NUCLEOTIDE SEQUENCE [LARGE SCALE GENOMIC DNA]</scope>
    <source>
        <strain evidence="1 2">Pla123a</strain>
    </source>
</reference>
<name>A0A5C5XUM0_9BACT</name>